<dbReference type="PANTHER" id="PTHR34361:SF2">
    <property type="entry name" value="OS08G0157800 PROTEIN"/>
    <property type="match status" value="1"/>
</dbReference>
<dbReference type="AlphaFoldDB" id="A0ABC8R1Z9"/>
<accession>A0ABC8R1Z9</accession>
<proteinExistence type="predicted"/>
<dbReference type="Proteomes" id="UP001642360">
    <property type="component" value="Unassembled WGS sequence"/>
</dbReference>
<keyword evidence="2" id="KW-1185">Reference proteome</keyword>
<name>A0ABC8R1Z9_9AQUA</name>
<dbReference type="PANTHER" id="PTHR34361">
    <property type="entry name" value="OS08G0157800 PROTEIN"/>
    <property type="match status" value="1"/>
</dbReference>
<gene>
    <name evidence="1" type="ORF">ILEXP_LOCUS6390</name>
</gene>
<reference evidence="1 2" key="1">
    <citation type="submission" date="2024-02" db="EMBL/GenBank/DDBJ databases">
        <authorList>
            <person name="Vignale AGUSTIN F."/>
            <person name="Sosa J E."/>
            <person name="Modenutti C."/>
        </authorList>
    </citation>
    <scope>NUCLEOTIDE SEQUENCE [LARGE SCALE GENOMIC DNA]</scope>
</reference>
<evidence type="ECO:0000313" key="2">
    <source>
        <dbReference type="Proteomes" id="UP001642360"/>
    </source>
</evidence>
<protein>
    <submittedName>
        <fullName evidence="1">Uncharacterized protein</fullName>
    </submittedName>
</protein>
<dbReference type="EMBL" id="CAUOFW020000929">
    <property type="protein sequence ID" value="CAK9139036.1"/>
    <property type="molecule type" value="Genomic_DNA"/>
</dbReference>
<sequence length="247" mass="27360">MMGLGYLGHGGSASSSSNLSALAPPFTVDRSNSKLNSNPIVHFTDSPYAAAFDETWLYPHSTASRPDFVSNLDPEVDSPSLPLTNDYRYPGSQSINPQSHWSTLNPTPKTATDAFSYPVGAKPYYPLYVSPEPCYDPLLNSGGALMDVSPQVDYTRSLSPLECTPQWGGFWNGLPDEKRGKRVELDGSFYSVEKNISGSHVYKNYINQGVHSDEERANMKKIVPFHWENVPMFLEEQTLLVLQVLCS</sequence>
<comment type="caution">
    <text evidence="1">The sequence shown here is derived from an EMBL/GenBank/DDBJ whole genome shotgun (WGS) entry which is preliminary data.</text>
</comment>
<organism evidence="1 2">
    <name type="scientific">Ilex paraguariensis</name>
    <name type="common">yerba mate</name>
    <dbReference type="NCBI Taxonomy" id="185542"/>
    <lineage>
        <taxon>Eukaryota</taxon>
        <taxon>Viridiplantae</taxon>
        <taxon>Streptophyta</taxon>
        <taxon>Embryophyta</taxon>
        <taxon>Tracheophyta</taxon>
        <taxon>Spermatophyta</taxon>
        <taxon>Magnoliopsida</taxon>
        <taxon>eudicotyledons</taxon>
        <taxon>Gunneridae</taxon>
        <taxon>Pentapetalae</taxon>
        <taxon>asterids</taxon>
        <taxon>campanulids</taxon>
        <taxon>Aquifoliales</taxon>
        <taxon>Aquifoliaceae</taxon>
        <taxon>Ilex</taxon>
    </lineage>
</organism>
<evidence type="ECO:0000313" key="1">
    <source>
        <dbReference type="EMBL" id="CAK9139036.1"/>
    </source>
</evidence>